<keyword evidence="4" id="KW-1185">Reference proteome</keyword>
<evidence type="ECO:0000259" key="2">
    <source>
        <dbReference type="Pfam" id="PF14213"/>
    </source>
</evidence>
<proteinExistence type="predicted"/>
<name>A0ABW7D4C5_9GAMM</name>
<dbReference type="EMBL" id="JBHGCJ010000013">
    <property type="protein sequence ID" value="MFG6110644.1"/>
    <property type="molecule type" value="Genomic_DNA"/>
</dbReference>
<protein>
    <submittedName>
        <fullName evidence="3">DUF4325 domain-containing protein</fullName>
    </submittedName>
</protein>
<dbReference type="InterPro" id="IPR036890">
    <property type="entry name" value="HATPase_C_sf"/>
</dbReference>
<dbReference type="SUPFAM" id="SSF55874">
    <property type="entry name" value="ATPase domain of HSP90 chaperone/DNA topoisomerase II/histidine kinase"/>
    <property type="match status" value="1"/>
</dbReference>
<evidence type="ECO:0000313" key="3">
    <source>
        <dbReference type="EMBL" id="MFG6110644.1"/>
    </source>
</evidence>
<comment type="caution">
    <text evidence="3">The sequence shown here is derived from an EMBL/GenBank/DDBJ whole genome shotgun (WGS) entry which is preliminary data.</text>
</comment>
<evidence type="ECO:0000259" key="1">
    <source>
        <dbReference type="Pfam" id="PF13581"/>
    </source>
</evidence>
<sequence>MFPEKLVRVVSVQLGLSRARISAEVRALVDQNYLVKIGTTRPTYELGPNRRFIRTFKAEGLSEDRVWSFDLAPLLENLPRNVLDIANYGVTEMINNALDHAESKTVFVYMNLNENTLSIAVADEGIGIFRKISTALNLPDERLALLELSKGKLTTAPSRHSGEGIFFTSRVFDRFHIRSKGLVFDHLDGKELDMLQEIDDLDDADARRGTFVYMDIARDSPRLMKDVFDEFSSGPDDYNFAKTIVPVRLTKVGDENLVSRSQAKRLMQRVDRFRSVVLDFSGVGAIGQAFADEIFRVFANLHPEVEIAHVNAASEVQQMIRRAEVLRDEQGGQLPLLGKIEH</sequence>
<dbReference type="InterPro" id="IPR025474">
    <property type="entry name" value="DUF4325"/>
</dbReference>
<reference evidence="3 4" key="1">
    <citation type="submission" date="2024-09" db="EMBL/GenBank/DDBJ databases">
        <authorList>
            <consortium name="All-Russian atlas of soil microorganisms"/>
            <consortium name="as a basis for the search for new antimicrobial producers and enzymes with unique properties"/>
            <person name="Sokolova E.A."/>
            <person name="Voronina E.N."/>
        </authorList>
    </citation>
    <scope>NUCLEOTIDE SEQUENCE [LARGE SCALE GENOMIC DNA]</scope>
    <source>
        <strain evidence="3 4">AF-22b-331.1</strain>
    </source>
</reference>
<dbReference type="Proteomes" id="UP001605261">
    <property type="component" value="Unassembled WGS sequence"/>
</dbReference>
<dbReference type="InterPro" id="IPR003594">
    <property type="entry name" value="HATPase_dom"/>
</dbReference>
<dbReference type="Pfam" id="PF14213">
    <property type="entry name" value="DUF4325"/>
    <property type="match status" value="1"/>
</dbReference>
<feature type="domain" description="DUF4325" evidence="2">
    <location>
        <begin position="262"/>
        <end position="316"/>
    </location>
</feature>
<evidence type="ECO:0000313" key="4">
    <source>
        <dbReference type="Proteomes" id="UP001605261"/>
    </source>
</evidence>
<accession>A0ABW7D4C5</accession>
<dbReference type="Gene3D" id="3.30.565.10">
    <property type="entry name" value="Histidine kinase-like ATPase, C-terminal domain"/>
    <property type="match status" value="1"/>
</dbReference>
<feature type="domain" description="Histidine kinase/HSP90-like ATPase" evidence="1">
    <location>
        <begin position="78"/>
        <end position="180"/>
    </location>
</feature>
<gene>
    <name evidence="3" type="ORF">ACEU0G_000522</name>
</gene>
<dbReference type="Pfam" id="PF13581">
    <property type="entry name" value="HATPase_c_2"/>
    <property type="match status" value="1"/>
</dbReference>
<dbReference type="RefSeq" id="WP_394164194.1">
    <property type="nucleotide sequence ID" value="NZ_JBHGCJ010000013.1"/>
</dbReference>
<organism evidence="3 4">
    <name type="scientific">Stenotrophomonas nematodicola</name>
    <dbReference type="NCBI Taxonomy" id="2656746"/>
    <lineage>
        <taxon>Bacteria</taxon>
        <taxon>Pseudomonadati</taxon>
        <taxon>Pseudomonadota</taxon>
        <taxon>Gammaproteobacteria</taxon>
        <taxon>Lysobacterales</taxon>
        <taxon>Lysobacteraceae</taxon>
        <taxon>Stenotrophomonas</taxon>
    </lineage>
</organism>